<gene>
    <name evidence="4" type="ORF">E8E12_009923</name>
</gene>
<organism evidence="4 5">
    <name type="scientific">Didymella heteroderae</name>
    <dbReference type="NCBI Taxonomy" id="1769908"/>
    <lineage>
        <taxon>Eukaryota</taxon>
        <taxon>Fungi</taxon>
        <taxon>Dikarya</taxon>
        <taxon>Ascomycota</taxon>
        <taxon>Pezizomycotina</taxon>
        <taxon>Dothideomycetes</taxon>
        <taxon>Pleosporomycetidae</taxon>
        <taxon>Pleosporales</taxon>
        <taxon>Pleosporineae</taxon>
        <taxon>Didymellaceae</taxon>
        <taxon>Didymella</taxon>
    </lineage>
</organism>
<feature type="domain" description="ELYS-like" evidence="3">
    <location>
        <begin position="34"/>
        <end position="271"/>
    </location>
</feature>
<keyword evidence="5" id="KW-1185">Reference proteome</keyword>
<dbReference type="Pfam" id="PF13934">
    <property type="entry name" value="ELYS"/>
    <property type="match status" value="1"/>
</dbReference>
<protein>
    <recommendedName>
        <fullName evidence="3">ELYS-like domain-containing protein</fullName>
    </recommendedName>
</protein>
<sequence length="335" mass="38878">MLDVEDFDAVFQGFNYTDGLVQQIQEYQHALGGQTFFERLLDLLKIKGRKAYPPKTPQQLHDLHQRIVSAETTLHNKHCLIFYLLKDLSPQQHEDDELATAFARGVHLEKRFWTFIEGLWALDRLEFATAVGSLTHPSIIPTFPDEIMLTLLEGREKLNTLNVQKGEQDEVLPLAYYNCVKPPLEDQKVRNQFAKYLSGRNITETYYWIHTRPEYEQKPLLEILIEQTLEKSVWSNGVGEEVYAREDKAMELVSLPFSEEEEKFIEEFLTKGKGRTYRNAEDTVMMRRIAMGKLSNVAKDQDTRGRRIDGVDWDSLKDGIDRGLGPRRDEDGYAF</sequence>
<keyword evidence="2" id="KW-0539">Nucleus</keyword>
<accession>A0A9P4WZL0</accession>
<evidence type="ECO:0000259" key="3">
    <source>
        <dbReference type="Pfam" id="PF13934"/>
    </source>
</evidence>
<name>A0A9P4WZL0_9PLEO</name>
<evidence type="ECO:0000256" key="2">
    <source>
        <dbReference type="ARBA" id="ARBA00023242"/>
    </source>
</evidence>
<comment type="caution">
    <text evidence="4">The sequence shown here is derived from an EMBL/GenBank/DDBJ whole genome shotgun (WGS) entry which is preliminary data.</text>
</comment>
<evidence type="ECO:0000256" key="1">
    <source>
        <dbReference type="ARBA" id="ARBA00004123"/>
    </source>
</evidence>
<dbReference type="InterPro" id="IPR025151">
    <property type="entry name" value="ELYS_dom"/>
</dbReference>
<dbReference type="OrthoDB" id="20729at2759"/>
<dbReference type="Proteomes" id="UP000758155">
    <property type="component" value="Unassembled WGS sequence"/>
</dbReference>
<dbReference type="AlphaFoldDB" id="A0A9P4WZL0"/>
<evidence type="ECO:0000313" key="4">
    <source>
        <dbReference type="EMBL" id="KAF3047526.1"/>
    </source>
</evidence>
<comment type="subcellular location">
    <subcellularLocation>
        <location evidence="1">Nucleus</location>
    </subcellularLocation>
</comment>
<dbReference type="GO" id="GO:0005634">
    <property type="term" value="C:nucleus"/>
    <property type="evidence" value="ECO:0007669"/>
    <property type="project" value="UniProtKB-SubCell"/>
</dbReference>
<dbReference type="EMBL" id="SWKV01000002">
    <property type="protein sequence ID" value="KAF3047526.1"/>
    <property type="molecule type" value="Genomic_DNA"/>
</dbReference>
<reference evidence="4" key="1">
    <citation type="submission" date="2019-04" db="EMBL/GenBank/DDBJ databases">
        <title>Sequencing of skin fungus with MAO and IRED activity.</title>
        <authorList>
            <person name="Marsaioli A.J."/>
            <person name="Bonatto J.M.C."/>
            <person name="Reis Junior O."/>
        </authorList>
    </citation>
    <scope>NUCLEOTIDE SEQUENCE</scope>
    <source>
        <strain evidence="4">28M1</strain>
    </source>
</reference>
<evidence type="ECO:0000313" key="5">
    <source>
        <dbReference type="Proteomes" id="UP000758155"/>
    </source>
</evidence>
<proteinExistence type="predicted"/>